<keyword evidence="4" id="KW-1185">Reference proteome</keyword>
<dbReference type="RefSeq" id="XP_028469855.1">
    <property type="nucleotide sequence ID" value="XM_028609408.1"/>
</dbReference>
<accession>A0A3N2Q5J8</accession>
<dbReference type="Gene3D" id="3.30.360.10">
    <property type="entry name" value="Dihydrodipicolinate Reductase, domain 2"/>
    <property type="match status" value="1"/>
</dbReference>
<dbReference type="Gene3D" id="3.40.50.720">
    <property type="entry name" value="NAD(P)-binding Rossmann-like Domain"/>
    <property type="match status" value="1"/>
</dbReference>
<dbReference type="PANTHER" id="PTHR42840:SF5">
    <property type="entry name" value="NAD(P)-BINDING ROSSMANN-FOLD SUPERFAMILY PROTEIN"/>
    <property type="match status" value="1"/>
</dbReference>
<reference evidence="3 4" key="1">
    <citation type="journal article" date="2018" name="Mol. Ecol.">
        <title>The obligate alkalophilic soda-lake fungus Sodiomyces alkalinus has shifted to a protein diet.</title>
        <authorList>
            <person name="Grum-Grzhimaylo A.A."/>
            <person name="Falkoski D.L."/>
            <person name="van den Heuvel J."/>
            <person name="Valero-Jimenez C.A."/>
            <person name="Min B."/>
            <person name="Choi I.G."/>
            <person name="Lipzen A."/>
            <person name="Daum C.G."/>
            <person name="Aanen D.K."/>
            <person name="Tsang A."/>
            <person name="Henrissat B."/>
            <person name="Bilanenko E.N."/>
            <person name="de Vries R.P."/>
            <person name="van Kan J.A.L."/>
            <person name="Grigoriev I.V."/>
            <person name="Debets A.J.M."/>
        </authorList>
    </citation>
    <scope>NUCLEOTIDE SEQUENCE [LARGE SCALE GENOMIC DNA]</scope>
    <source>
        <strain evidence="3 4">F11</strain>
    </source>
</reference>
<gene>
    <name evidence="3" type="ORF">SODALDRAFT_318815</name>
</gene>
<evidence type="ECO:0000259" key="1">
    <source>
        <dbReference type="Pfam" id="PF01408"/>
    </source>
</evidence>
<dbReference type="SUPFAM" id="SSF55347">
    <property type="entry name" value="Glyceraldehyde-3-phosphate dehydrogenase-like, C-terminal domain"/>
    <property type="match status" value="1"/>
</dbReference>
<dbReference type="SUPFAM" id="SSF51735">
    <property type="entry name" value="NAD(P)-binding Rossmann-fold domains"/>
    <property type="match status" value="1"/>
</dbReference>
<dbReference type="InterPro" id="IPR000683">
    <property type="entry name" value="Gfo/Idh/MocA-like_OxRdtase_N"/>
</dbReference>
<dbReference type="Pfam" id="PF01408">
    <property type="entry name" value="GFO_IDH_MocA"/>
    <property type="match status" value="1"/>
</dbReference>
<dbReference type="GeneID" id="39577886"/>
<evidence type="ECO:0000259" key="2">
    <source>
        <dbReference type="Pfam" id="PF02894"/>
    </source>
</evidence>
<dbReference type="GO" id="GO:0006740">
    <property type="term" value="P:NADPH regeneration"/>
    <property type="evidence" value="ECO:0007669"/>
    <property type="project" value="TreeGrafter"/>
</dbReference>
<evidence type="ECO:0000313" key="4">
    <source>
        <dbReference type="Proteomes" id="UP000272025"/>
    </source>
</evidence>
<dbReference type="InterPro" id="IPR036291">
    <property type="entry name" value="NAD(P)-bd_dom_sf"/>
</dbReference>
<dbReference type="Proteomes" id="UP000272025">
    <property type="component" value="Unassembled WGS sequence"/>
</dbReference>
<dbReference type="GO" id="GO:0005737">
    <property type="term" value="C:cytoplasm"/>
    <property type="evidence" value="ECO:0007669"/>
    <property type="project" value="TreeGrafter"/>
</dbReference>
<dbReference type="GO" id="GO:0000166">
    <property type="term" value="F:nucleotide binding"/>
    <property type="evidence" value="ECO:0007669"/>
    <property type="project" value="InterPro"/>
</dbReference>
<protein>
    <submittedName>
        <fullName evidence="3">NAD(P)-binding protein</fullName>
    </submittedName>
</protein>
<dbReference type="Pfam" id="PF02894">
    <property type="entry name" value="GFO_IDH_MocA_C"/>
    <property type="match status" value="1"/>
</dbReference>
<feature type="domain" description="Gfo/Idh/MocA-like oxidoreductase C-terminal" evidence="2">
    <location>
        <begin position="167"/>
        <end position="360"/>
    </location>
</feature>
<name>A0A3N2Q5J8_SODAK</name>
<dbReference type="AlphaFoldDB" id="A0A3N2Q5J8"/>
<proteinExistence type="predicted"/>
<dbReference type="InterPro" id="IPR004104">
    <property type="entry name" value="Gfo/Idh/MocA-like_OxRdtase_C"/>
</dbReference>
<dbReference type="GO" id="GO:0016491">
    <property type="term" value="F:oxidoreductase activity"/>
    <property type="evidence" value="ECO:0007669"/>
    <property type="project" value="TreeGrafter"/>
</dbReference>
<organism evidence="3 4">
    <name type="scientific">Sodiomyces alkalinus (strain CBS 110278 / VKM F-3762 / F11)</name>
    <name type="common">Alkaliphilic filamentous fungus</name>
    <dbReference type="NCBI Taxonomy" id="1314773"/>
    <lineage>
        <taxon>Eukaryota</taxon>
        <taxon>Fungi</taxon>
        <taxon>Dikarya</taxon>
        <taxon>Ascomycota</taxon>
        <taxon>Pezizomycotina</taxon>
        <taxon>Sordariomycetes</taxon>
        <taxon>Hypocreomycetidae</taxon>
        <taxon>Glomerellales</taxon>
        <taxon>Plectosphaerellaceae</taxon>
        <taxon>Sodiomyces</taxon>
    </lineage>
</organism>
<dbReference type="STRING" id="1314773.A0A3N2Q5J8"/>
<feature type="domain" description="Gfo/Idh/MocA-like oxidoreductase N-terminal" evidence="1">
    <location>
        <begin position="4"/>
        <end position="128"/>
    </location>
</feature>
<evidence type="ECO:0000313" key="3">
    <source>
        <dbReference type="EMBL" id="ROT42049.1"/>
    </source>
</evidence>
<dbReference type="OrthoDB" id="64915at2759"/>
<sequence>MTGIALLGAGIFAREEHLPAIQAIPSLTLKAIYSRSEKSASLLALSASSAVDIYYDVPAASASASAGGQGEDRSLDALLKRDDIAAVVVCLPILTQPAVIRKALEAGKHVLSEKPVAKDVATARELMDWYNTMTSTTLTKPVWAVAENFRFWPAIVHAVDKIREVGGKLVTFNLDMFTLVKDDSQYYNTAWRKTPEYQGGFLLDGGVHFIAALRSMLAAAEGEEVTQLTARSALLQPRLPPVDTVYGVLTTRGGVSGTASISFGIEFKAGLQCQVVTTEGSVTMTSSEVTVVRRGGGDGGAQVVEKTQFGRDSGVKAETEAFAASIARGGVDARQTPLEALKDLQILEGLLESGAAGGAVKAIQ</sequence>
<dbReference type="EMBL" id="ML119051">
    <property type="protein sequence ID" value="ROT42049.1"/>
    <property type="molecule type" value="Genomic_DNA"/>
</dbReference>
<dbReference type="PANTHER" id="PTHR42840">
    <property type="entry name" value="NAD(P)-BINDING ROSSMANN-FOLD SUPERFAMILY PROTEIN-RELATED"/>
    <property type="match status" value="1"/>
</dbReference>